<protein>
    <recommendedName>
        <fullName evidence="4">PH domain-containing protein</fullName>
    </recommendedName>
</protein>
<feature type="compositionally biased region" description="Basic residues" evidence="1">
    <location>
        <begin position="1"/>
        <end position="11"/>
    </location>
</feature>
<keyword evidence="3" id="KW-1185">Reference proteome</keyword>
<sequence length="325" mass="37722">MVINSGKRKQRGFRDNKSPMVSKKKGIYISPHCTGRGIDFNFEGETAVETRKWIEGIADELPHKIRMERSKNAGILALSTIIFWKLFKNSKGKGLSGVAKSEAEKLMTITNKYKDREYNFENFNIGGGLDEFKFASRRHEDAKHDKGKETFGKVVQMFKSATGEDTDFIKKVIKYNVPAMEWHHAGRLPQSYGGGMKKTYYLNAEQIAEISSNWEGSKKKYLDSMEKDENENDKRAALKKRIDKLQRSYGKKRGVYMTRIPKEEKPKYFATEKEEMEGKYGWFEAKYTYNLPVYISGWAFKTKKALLKFTDIETDLKDEFYRSLD</sequence>
<dbReference type="Proteomes" id="UP000762676">
    <property type="component" value="Unassembled WGS sequence"/>
</dbReference>
<evidence type="ECO:0000313" key="2">
    <source>
        <dbReference type="EMBL" id="GFS26151.1"/>
    </source>
</evidence>
<evidence type="ECO:0000256" key="1">
    <source>
        <dbReference type="SAM" id="MobiDB-lite"/>
    </source>
</evidence>
<organism evidence="2 3">
    <name type="scientific">Elysia marginata</name>
    <dbReference type="NCBI Taxonomy" id="1093978"/>
    <lineage>
        <taxon>Eukaryota</taxon>
        <taxon>Metazoa</taxon>
        <taxon>Spiralia</taxon>
        <taxon>Lophotrochozoa</taxon>
        <taxon>Mollusca</taxon>
        <taxon>Gastropoda</taxon>
        <taxon>Heterobranchia</taxon>
        <taxon>Euthyneura</taxon>
        <taxon>Panpulmonata</taxon>
        <taxon>Sacoglossa</taxon>
        <taxon>Placobranchoidea</taxon>
        <taxon>Plakobranchidae</taxon>
        <taxon>Elysia</taxon>
    </lineage>
</organism>
<proteinExistence type="predicted"/>
<reference evidence="2 3" key="1">
    <citation type="journal article" date="2021" name="Elife">
        <title>Chloroplast acquisition without the gene transfer in kleptoplastic sea slugs, Plakobranchus ocellatus.</title>
        <authorList>
            <person name="Maeda T."/>
            <person name="Takahashi S."/>
            <person name="Yoshida T."/>
            <person name="Shimamura S."/>
            <person name="Takaki Y."/>
            <person name="Nagai Y."/>
            <person name="Toyoda A."/>
            <person name="Suzuki Y."/>
            <person name="Arimoto A."/>
            <person name="Ishii H."/>
            <person name="Satoh N."/>
            <person name="Nishiyama T."/>
            <person name="Hasebe M."/>
            <person name="Maruyama T."/>
            <person name="Minagawa J."/>
            <person name="Obokata J."/>
            <person name="Shigenobu S."/>
        </authorList>
    </citation>
    <scope>NUCLEOTIDE SEQUENCE [LARGE SCALE GENOMIC DNA]</scope>
</reference>
<evidence type="ECO:0008006" key="4">
    <source>
        <dbReference type="Google" id="ProtNLM"/>
    </source>
</evidence>
<dbReference type="EMBL" id="BMAT01010395">
    <property type="protein sequence ID" value="GFS26151.1"/>
    <property type="molecule type" value="Genomic_DNA"/>
</dbReference>
<gene>
    <name evidence="2" type="ORF">ElyMa_005204500</name>
</gene>
<comment type="caution">
    <text evidence="2">The sequence shown here is derived from an EMBL/GenBank/DDBJ whole genome shotgun (WGS) entry which is preliminary data.</text>
</comment>
<name>A0AAV4JZZ5_9GAST</name>
<dbReference type="AlphaFoldDB" id="A0AAV4JZZ5"/>
<accession>A0AAV4JZZ5</accession>
<feature type="region of interest" description="Disordered" evidence="1">
    <location>
        <begin position="1"/>
        <end position="20"/>
    </location>
</feature>
<evidence type="ECO:0000313" key="3">
    <source>
        <dbReference type="Proteomes" id="UP000762676"/>
    </source>
</evidence>